<evidence type="ECO:0000313" key="3">
    <source>
        <dbReference type="Proteomes" id="UP001597417"/>
    </source>
</evidence>
<keyword evidence="3" id="KW-1185">Reference proteome</keyword>
<comment type="caution">
    <text evidence="2">The sequence shown here is derived from an EMBL/GenBank/DDBJ whole genome shotgun (WGS) entry which is preliminary data.</text>
</comment>
<sequence>MRMSCGSMRATFAGWTCRATSSACRPPSLWPRMSNRRVMTPSSFRARPVGGQVDRAVRGRAFGDELDFPVGGGHELSGTSQGRRTRYTA</sequence>
<feature type="region of interest" description="Disordered" evidence="1">
    <location>
        <begin position="66"/>
        <end position="89"/>
    </location>
</feature>
<dbReference type="Proteomes" id="UP001597417">
    <property type="component" value="Unassembled WGS sequence"/>
</dbReference>
<evidence type="ECO:0000313" key="2">
    <source>
        <dbReference type="EMBL" id="MFD2418275.1"/>
    </source>
</evidence>
<name>A0ABW5FTB8_9PSEU</name>
<accession>A0ABW5FTB8</accession>
<organism evidence="2 3">
    <name type="scientific">Amycolatopsis pigmentata</name>
    <dbReference type="NCBI Taxonomy" id="450801"/>
    <lineage>
        <taxon>Bacteria</taxon>
        <taxon>Bacillati</taxon>
        <taxon>Actinomycetota</taxon>
        <taxon>Actinomycetes</taxon>
        <taxon>Pseudonocardiales</taxon>
        <taxon>Pseudonocardiaceae</taxon>
        <taxon>Amycolatopsis</taxon>
    </lineage>
</organism>
<proteinExistence type="predicted"/>
<dbReference type="EMBL" id="JBHUKR010000007">
    <property type="protein sequence ID" value="MFD2418275.1"/>
    <property type="molecule type" value="Genomic_DNA"/>
</dbReference>
<protein>
    <submittedName>
        <fullName evidence="2">Uncharacterized protein</fullName>
    </submittedName>
</protein>
<reference evidence="3" key="1">
    <citation type="journal article" date="2019" name="Int. J. Syst. Evol. Microbiol.">
        <title>The Global Catalogue of Microorganisms (GCM) 10K type strain sequencing project: providing services to taxonomists for standard genome sequencing and annotation.</title>
        <authorList>
            <consortium name="The Broad Institute Genomics Platform"/>
            <consortium name="The Broad Institute Genome Sequencing Center for Infectious Disease"/>
            <person name="Wu L."/>
            <person name="Ma J."/>
        </authorList>
    </citation>
    <scope>NUCLEOTIDE SEQUENCE [LARGE SCALE GENOMIC DNA]</scope>
    <source>
        <strain evidence="3">CGMCC 4.7645</strain>
    </source>
</reference>
<evidence type="ECO:0000256" key="1">
    <source>
        <dbReference type="SAM" id="MobiDB-lite"/>
    </source>
</evidence>
<gene>
    <name evidence="2" type="ORF">ACFSXZ_18285</name>
</gene>
<dbReference type="RefSeq" id="WP_378266222.1">
    <property type="nucleotide sequence ID" value="NZ_JBHUKR010000007.1"/>
</dbReference>